<keyword evidence="8" id="KW-1185">Reference proteome</keyword>
<evidence type="ECO:0000313" key="7">
    <source>
        <dbReference type="EMBL" id="MBB2976623.1"/>
    </source>
</evidence>
<dbReference type="Pfam" id="PF01810">
    <property type="entry name" value="LysE"/>
    <property type="match status" value="1"/>
</dbReference>
<accession>A0A7W4V5J7</accession>
<dbReference type="GO" id="GO:0015171">
    <property type="term" value="F:amino acid transmembrane transporter activity"/>
    <property type="evidence" value="ECO:0007669"/>
    <property type="project" value="TreeGrafter"/>
</dbReference>
<keyword evidence="5 6" id="KW-0472">Membrane</keyword>
<dbReference type="InterPro" id="IPR001123">
    <property type="entry name" value="LeuE-type"/>
</dbReference>
<evidence type="ECO:0000256" key="4">
    <source>
        <dbReference type="ARBA" id="ARBA00022989"/>
    </source>
</evidence>
<feature type="transmembrane region" description="Helical" evidence="6">
    <location>
        <begin position="67"/>
        <end position="87"/>
    </location>
</feature>
<keyword evidence="3 6" id="KW-0812">Transmembrane</keyword>
<sequence>MWESLVAGLGVGLSLIAAIGAQNLFVIRQGVRRNHFGLVIVICTLSDVLLIAAGIAGLAVIIQRASWFMVVARWGGGLFLIGYGVLAGRRALQGSDEGLDASASSPMLASRAAVAATALALTWLNPHVYLDTLLLLGSVANTKQAPWLFGIGAGVASLTWFSALGFGARYLARSLSSARSWRIIDAMVAIVMIVFGIGLIVAR</sequence>
<feature type="transmembrane region" description="Helical" evidence="6">
    <location>
        <begin position="145"/>
        <end position="171"/>
    </location>
</feature>
<name>A0A7W4V5J7_9MICO</name>
<evidence type="ECO:0000256" key="5">
    <source>
        <dbReference type="ARBA" id="ARBA00023136"/>
    </source>
</evidence>
<evidence type="ECO:0000256" key="6">
    <source>
        <dbReference type="SAM" id="Phobius"/>
    </source>
</evidence>
<dbReference type="EMBL" id="JACHWQ010000007">
    <property type="protein sequence ID" value="MBB2976623.1"/>
    <property type="molecule type" value="Genomic_DNA"/>
</dbReference>
<dbReference type="PANTHER" id="PTHR30086">
    <property type="entry name" value="ARGININE EXPORTER PROTEIN ARGO"/>
    <property type="match status" value="1"/>
</dbReference>
<organism evidence="7 8">
    <name type="scientific">Microbacterium endophyticum</name>
    <dbReference type="NCBI Taxonomy" id="1526412"/>
    <lineage>
        <taxon>Bacteria</taxon>
        <taxon>Bacillati</taxon>
        <taxon>Actinomycetota</taxon>
        <taxon>Actinomycetes</taxon>
        <taxon>Micrococcales</taxon>
        <taxon>Microbacteriaceae</taxon>
        <taxon>Microbacterium</taxon>
    </lineage>
</organism>
<comment type="caution">
    <text evidence="7">The sequence shown here is derived from an EMBL/GenBank/DDBJ whole genome shotgun (WGS) entry which is preliminary data.</text>
</comment>
<dbReference type="Proteomes" id="UP000529310">
    <property type="component" value="Unassembled WGS sequence"/>
</dbReference>
<evidence type="ECO:0000256" key="2">
    <source>
        <dbReference type="ARBA" id="ARBA00022475"/>
    </source>
</evidence>
<evidence type="ECO:0000313" key="8">
    <source>
        <dbReference type="Proteomes" id="UP000529310"/>
    </source>
</evidence>
<protein>
    <submittedName>
        <fullName evidence="7">L-lysine exporter family protein LysE/ArgO</fullName>
    </submittedName>
</protein>
<dbReference type="PANTHER" id="PTHR30086:SF20">
    <property type="entry name" value="ARGININE EXPORTER PROTEIN ARGO-RELATED"/>
    <property type="match status" value="1"/>
</dbReference>
<feature type="transmembrane region" description="Helical" evidence="6">
    <location>
        <begin position="183"/>
        <end position="202"/>
    </location>
</feature>
<proteinExistence type="predicted"/>
<keyword evidence="4 6" id="KW-1133">Transmembrane helix</keyword>
<evidence type="ECO:0000256" key="1">
    <source>
        <dbReference type="ARBA" id="ARBA00004651"/>
    </source>
</evidence>
<evidence type="ECO:0000256" key="3">
    <source>
        <dbReference type="ARBA" id="ARBA00022692"/>
    </source>
</evidence>
<comment type="subcellular location">
    <subcellularLocation>
        <location evidence="1">Cell membrane</location>
        <topology evidence="1">Multi-pass membrane protein</topology>
    </subcellularLocation>
</comment>
<feature type="transmembrane region" description="Helical" evidence="6">
    <location>
        <begin position="6"/>
        <end position="26"/>
    </location>
</feature>
<dbReference type="AlphaFoldDB" id="A0A7W4V5J7"/>
<feature type="transmembrane region" description="Helical" evidence="6">
    <location>
        <begin position="108"/>
        <end position="125"/>
    </location>
</feature>
<dbReference type="RefSeq" id="WP_165141522.1">
    <property type="nucleotide sequence ID" value="NZ_CP049255.1"/>
</dbReference>
<gene>
    <name evidence="7" type="ORF">FHX49_002202</name>
</gene>
<reference evidence="7 8" key="1">
    <citation type="submission" date="2020-08" db="EMBL/GenBank/DDBJ databases">
        <title>Sequencing the genomes of 1000 actinobacteria strains.</title>
        <authorList>
            <person name="Klenk H.-P."/>
        </authorList>
    </citation>
    <scope>NUCLEOTIDE SEQUENCE [LARGE SCALE GENOMIC DNA]</scope>
    <source>
        <strain evidence="7 8">DSM 27099</strain>
    </source>
</reference>
<dbReference type="GO" id="GO:0005886">
    <property type="term" value="C:plasma membrane"/>
    <property type="evidence" value="ECO:0007669"/>
    <property type="project" value="UniProtKB-SubCell"/>
</dbReference>
<feature type="transmembrane region" description="Helical" evidence="6">
    <location>
        <begin position="38"/>
        <end position="61"/>
    </location>
</feature>
<keyword evidence="2" id="KW-1003">Cell membrane</keyword>